<dbReference type="GO" id="GO:0000930">
    <property type="term" value="C:gamma-tubulin complex"/>
    <property type="evidence" value="ECO:0007669"/>
    <property type="project" value="TreeGrafter"/>
</dbReference>
<dbReference type="HOGENOM" id="CLU_010106_0_0_1"/>
<dbReference type="Proteomes" id="UP000030678">
    <property type="component" value="Unassembled WGS sequence"/>
</dbReference>
<dbReference type="PANTHER" id="PTHR19302">
    <property type="entry name" value="GAMMA TUBULIN COMPLEX PROTEIN"/>
    <property type="match status" value="1"/>
</dbReference>
<keyword evidence="3 5" id="KW-0493">Microtubule</keyword>
<dbReference type="InterPro" id="IPR041470">
    <property type="entry name" value="GCP_N"/>
</dbReference>
<dbReference type="GO" id="GO:0007020">
    <property type="term" value="P:microtubule nucleation"/>
    <property type="evidence" value="ECO:0007669"/>
    <property type="project" value="InterPro"/>
</dbReference>
<dbReference type="CDD" id="cd22572">
    <property type="entry name" value="GCP5_NTD"/>
    <property type="match status" value="1"/>
</dbReference>
<evidence type="ECO:0000313" key="10">
    <source>
        <dbReference type="EMBL" id="ETI24500.1"/>
    </source>
</evidence>
<dbReference type="Pfam" id="PF04130">
    <property type="entry name" value="GCP_C_terminal"/>
    <property type="match status" value="1"/>
</dbReference>
<evidence type="ECO:0000259" key="9">
    <source>
        <dbReference type="Pfam" id="PF17681"/>
    </source>
</evidence>
<dbReference type="GO" id="GO:0051011">
    <property type="term" value="F:microtubule minus-end binding"/>
    <property type="evidence" value="ECO:0007669"/>
    <property type="project" value="TreeGrafter"/>
</dbReference>
<evidence type="ECO:0000256" key="3">
    <source>
        <dbReference type="ARBA" id="ARBA00022701"/>
    </source>
</evidence>
<feature type="domain" description="Gamma tubulin complex component protein N-terminal" evidence="9">
    <location>
        <begin position="220"/>
        <end position="476"/>
    </location>
</feature>
<dbReference type="Pfam" id="PF14609">
    <property type="entry name" value="GCP5-Mod21_N"/>
    <property type="match status" value="1"/>
</dbReference>
<keyword evidence="2 5" id="KW-0963">Cytoplasm</keyword>
<feature type="domain" description="Gamma tubulin complex component C-terminal" evidence="7">
    <location>
        <begin position="571"/>
        <end position="869"/>
    </location>
</feature>
<comment type="subcellular location">
    <subcellularLocation>
        <location evidence="5">Cytoplasm</location>
        <location evidence="5">Cytoskeleton</location>
        <location evidence="5">Microtubule organizing center</location>
    </subcellularLocation>
</comment>
<sequence length="909" mass="101420">MASTTTVNNWVDALTLTFIPPATSSTTVAKHKDSIARRVKHHSYGRTNQFAVTEKLIGLEEKFQVLNRDDVAGELFSRRVELNRDHGDIKWLPDVLDLLLHLSVDPVKYSRVQDLEKLRPDSAVQPVLKWHDIEAEDPIDRGDPIWQVPQYSDFSSDEEEEVVASSTQTSPASVKQRHAEKLDEGSIFDAPTVEVASKLEAAQFWRTPGDDVTITETQAVREVLFMFSGLPTSVFTRSDDGFEPSARYRIRHLESATSESILKEAADIAAEIQPIRQWLRGRQDTSVMQLVHSEISEMLADFERTISQEHTGILHQSSHTGVVSLLQVLQRVKRASLPLKALKTITSQLTKNDPVVVLDAIHNAVDIAQSSCNIVDVESLLPIFLSALTLHAKSIDTWLHTGGIAKTKAFFIAENHKKPPQKSSLWHDWFSLTSNSPDVVPAFLKKFTAKMFTIGKTAAFLQHLQHLDAVPLDDQAGDLGVAAAALEAANLIANSPLPFSATFDMILERHLSALLNSSTSMLKHILETSCGLTKLLDAFDYLYLGKDGVILDAIENKMFKQIDHCLDMWNDRFLLSDLLAEAYNDINCVDAKAITIQTAYTSSRTMENRRRSVKILAAVSISYHLAWPLANIILPTSIACYQRIALTLSQVRRAKHQLERRANFYIQHMPLIDNQTDTNLARLVYWQILLFVNVLYTHLTSCVIQPLTSHMREWLRSASTNSLDDMISIHGRYIFALEHACLSSERMKPLRDSLISVLDLCIRFSDMITTAVTNTGMQAAPRERHEGDFEASSFISAQSRRRRGGKNTSAGDFASSSDEDDDDDGVGEGYSTFVFDEDTSLGQEISKVRNEFKKHVGFLIVGTRAVARSSSTGVRAVGATGEFEVGERFELLAESLEGAFPSTRRIGTI</sequence>
<proteinExistence type="inferred from homology"/>
<dbReference type="PANTHER" id="PTHR19302:SF33">
    <property type="entry name" value="GAMMA-TUBULIN COMPLEX COMPONENT 5"/>
    <property type="match status" value="1"/>
</dbReference>
<dbReference type="GO" id="GO:0005816">
    <property type="term" value="C:spindle pole body"/>
    <property type="evidence" value="ECO:0007669"/>
    <property type="project" value="UniProtKB-ARBA"/>
</dbReference>
<dbReference type="Gene3D" id="1.20.120.1900">
    <property type="entry name" value="Gamma-tubulin complex, C-terminal domain"/>
    <property type="match status" value="1"/>
</dbReference>
<comment type="similarity">
    <text evidence="1 5">Belongs to the TUBGCP family.</text>
</comment>
<reference evidence="10 11" key="1">
    <citation type="submission" date="2013-03" db="EMBL/GenBank/DDBJ databases">
        <title>The Genome Sequence of Cladophialophora carrionii CBS 160.54.</title>
        <authorList>
            <consortium name="The Broad Institute Genomics Platform"/>
            <person name="Cuomo C."/>
            <person name="de Hoog S."/>
            <person name="Gorbushina A."/>
            <person name="Walker B."/>
            <person name="Young S.K."/>
            <person name="Zeng Q."/>
            <person name="Gargeya S."/>
            <person name="Fitzgerald M."/>
            <person name="Haas B."/>
            <person name="Abouelleil A."/>
            <person name="Allen A.W."/>
            <person name="Alvarado L."/>
            <person name="Arachchi H.M."/>
            <person name="Berlin A.M."/>
            <person name="Chapman S.B."/>
            <person name="Gainer-Dewar J."/>
            <person name="Goldberg J."/>
            <person name="Griggs A."/>
            <person name="Gujja S."/>
            <person name="Hansen M."/>
            <person name="Howarth C."/>
            <person name="Imamovic A."/>
            <person name="Ireland A."/>
            <person name="Larimer J."/>
            <person name="McCowan C."/>
            <person name="Murphy C."/>
            <person name="Pearson M."/>
            <person name="Poon T.W."/>
            <person name="Priest M."/>
            <person name="Roberts A."/>
            <person name="Saif S."/>
            <person name="Shea T."/>
            <person name="Sisk P."/>
            <person name="Sykes S."/>
            <person name="Wortman J."/>
            <person name="Nusbaum C."/>
            <person name="Birren B."/>
        </authorList>
    </citation>
    <scope>NUCLEOTIDE SEQUENCE [LARGE SCALE GENOMIC DNA]</scope>
    <source>
        <strain evidence="10 11">CBS 160.54</strain>
    </source>
</reference>
<accession>V9DCD2</accession>
<dbReference type="EMBL" id="KB822704">
    <property type="protein sequence ID" value="ETI24500.1"/>
    <property type="molecule type" value="Genomic_DNA"/>
</dbReference>
<dbReference type="GO" id="GO:0005874">
    <property type="term" value="C:microtubule"/>
    <property type="evidence" value="ECO:0007669"/>
    <property type="project" value="UniProtKB-KW"/>
</dbReference>
<dbReference type="InterPro" id="IPR042241">
    <property type="entry name" value="GCP_C_sf"/>
</dbReference>
<evidence type="ECO:0000256" key="1">
    <source>
        <dbReference type="ARBA" id="ARBA00010337"/>
    </source>
</evidence>
<evidence type="ECO:0000256" key="6">
    <source>
        <dbReference type="SAM" id="MobiDB-lite"/>
    </source>
</evidence>
<gene>
    <name evidence="10" type="ORF">G647_03869</name>
</gene>
<evidence type="ECO:0000256" key="2">
    <source>
        <dbReference type="ARBA" id="ARBA00022490"/>
    </source>
</evidence>
<evidence type="ECO:0000313" key="11">
    <source>
        <dbReference type="Proteomes" id="UP000030678"/>
    </source>
</evidence>
<dbReference type="Pfam" id="PF17681">
    <property type="entry name" value="GCP_N_terminal"/>
    <property type="match status" value="1"/>
</dbReference>
<dbReference type="VEuPathDB" id="FungiDB:G647_03869"/>
<dbReference type="InterPro" id="IPR059169">
    <property type="entry name" value="GCP5_N_ext"/>
</dbReference>
<evidence type="ECO:0000259" key="7">
    <source>
        <dbReference type="Pfam" id="PF04130"/>
    </source>
</evidence>
<dbReference type="GO" id="GO:0031122">
    <property type="term" value="P:cytoplasmic microtubule organization"/>
    <property type="evidence" value="ECO:0007669"/>
    <property type="project" value="TreeGrafter"/>
</dbReference>
<feature type="domain" description="Gamma-Tubulin ring complex non-core subunit mod21 N-terminal" evidence="8">
    <location>
        <begin position="65"/>
        <end position="157"/>
    </location>
</feature>
<dbReference type="GeneID" id="19982362"/>
<name>V9DCD2_9EURO</name>
<dbReference type="GO" id="GO:0000278">
    <property type="term" value="P:mitotic cell cycle"/>
    <property type="evidence" value="ECO:0007669"/>
    <property type="project" value="TreeGrafter"/>
</dbReference>
<dbReference type="GO" id="GO:0051321">
    <property type="term" value="P:meiotic cell cycle"/>
    <property type="evidence" value="ECO:0007669"/>
    <property type="project" value="TreeGrafter"/>
</dbReference>
<keyword evidence="4 5" id="KW-0206">Cytoskeleton</keyword>
<feature type="compositionally biased region" description="Acidic residues" evidence="6">
    <location>
        <begin position="817"/>
        <end position="826"/>
    </location>
</feature>
<evidence type="ECO:0000256" key="4">
    <source>
        <dbReference type="ARBA" id="ARBA00023212"/>
    </source>
</evidence>
<evidence type="ECO:0000256" key="5">
    <source>
        <dbReference type="RuleBase" id="RU363050"/>
    </source>
</evidence>
<organism evidence="10 11">
    <name type="scientific">Cladophialophora carrionii CBS 160.54</name>
    <dbReference type="NCBI Taxonomy" id="1279043"/>
    <lineage>
        <taxon>Eukaryota</taxon>
        <taxon>Fungi</taxon>
        <taxon>Dikarya</taxon>
        <taxon>Ascomycota</taxon>
        <taxon>Pezizomycotina</taxon>
        <taxon>Eurotiomycetes</taxon>
        <taxon>Chaetothyriomycetidae</taxon>
        <taxon>Chaetothyriales</taxon>
        <taxon>Herpotrichiellaceae</taxon>
        <taxon>Cladophialophora</taxon>
    </lineage>
</organism>
<dbReference type="GO" id="GO:0051225">
    <property type="term" value="P:spindle assembly"/>
    <property type="evidence" value="ECO:0007669"/>
    <property type="project" value="TreeGrafter"/>
</dbReference>
<dbReference type="InterPro" id="IPR007259">
    <property type="entry name" value="GCP"/>
</dbReference>
<dbReference type="OrthoDB" id="66546at2759"/>
<feature type="region of interest" description="Disordered" evidence="6">
    <location>
        <begin position="798"/>
        <end position="829"/>
    </location>
</feature>
<dbReference type="GO" id="GO:0000922">
    <property type="term" value="C:spindle pole"/>
    <property type="evidence" value="ECO:0007669"/>
    <property type="project" value="InterPro"/>
</dbReference>
<dbReference type="RefSeq" id="XP_008726436.1">
    <property type="nucleotide sequence ID" value="XM_008728214.1"/>
</dbReference>
<dbReference type="InterPro" id="IPR040457">
    <property type="entry name" value="GCP_C"/>
</dbReference>
<evidence type="ECO:0000259" key="8">
    <source>
        <dbReference type="Pfam" id="PF14609"/>
    </source>
</evidence>
<dbReference type="AlphaFoldDB" id="V9DCD2"/>
<feature type="region of interest" description="Disordered" evidence="6">
    <location>
        <begin position="157"/>
        <end position="176"/>
    </location>
</feature>
<dbReference type="InterPro" id="IPR032797">
    <property type="entry name" value="Mod21_N"/>
</dbReference>
<protein>
    <recommendedName>
        <fullName evidence="5">Spindle pole body component</fullName>
    </recommendedName>
</protein>
<dbReference type="GO" id="GO:0043015">
    <property type="term" value="F:gamma-tubulin binding"/>
    <property type="evidence" value="ECO:0007669"/>
    <property type="project" value="InterPro"/>
</dbReference>